<dbReference type="GeneID" id="9048294"/>
<dbReference type="InParanoid" id="C5LKI4"/>
<sequence>MSQNSDDEPVINAAQVMAELINPALDQLTQAIGQLIEHQQAANNLLQTMAEQQAVKESDDKKEDTEVEHGTHKEEHISPQEERVPVSIPSSDERIPNKPLSCGPNYAPPTLGGAGLCSGCGQNPCPTPVSDRELTDALKAVKLLKAPEGGPFKGVADNRTGISFEREMKKCCGRMSTVVLYHYLLRHTTQSAQDSLEIGEQWPTNCHRDYDVTVGKVCTKLLTVFSSQASSEGVLQTWNGLQQQQNESVENFISKVLTMTTELRLAGLERPEREIETCRASFSSIPA</sequence>
<evidence type="ECO:0000313" key="3">
    <source>
        <dbReference type="Proteomes" id="UP000007800"/>
    </source>
</evidence>
<feature type="region of interest" description="Disordered" evidence="1">
    <location>
        <begin position="52"/>
        <end position="94"/>
    </location>
</feature>
<dbReference type="RefSeq" id="XP_002770935.1">
    <property type="nucleotide sequence ID" value="XM_002770889.1"/>
</dbReference>
<accession>C5LKI4</accession>
<feature type="compositionally biased region" description="Basic and acidic residues" evidence="1">
    <location>
        <begin position="54"/>
        <end position="84"/>
    </location>
</feature>
<dbReference type="Proteomes" id="UP000007800">
    <property type="component" value="Unassembled WGS sequence"/>
</dbReference>
<evidence type="ECO:0000313" key="2">
    <source>
        <dbReference type="EMBL" id="EER02751.1"/>
    </source>
</evidence>
<dbReference type="OrthoDB" id="10625723at2759"/>
<keyword evidence="3" id="KW-1185">Reference proteome</keyword>
<protein>
    <submittedName>
        <fullName evidence="2">Uncharacterized protein</fullName>
    </submittedName>
</protein>
<dbReference type="EMBL" id="GG682823">
    <property type="protein sequence ID" value="EER02751.1"/>
    <property type="molecule type" value="Genomic_DNA"/>
</dbReference>
<name>C5LKI4_PERM5</name>
<dbReference type="AlphaFoldDB" id="C5LKI4"/>
<organism evidence="3">
    <name type="scientific">Perkinsus marinus (strain ATCC 50983 / TXsc)</name>
    <dbReference type="NCBI Taxonomy" id="423536"/>
    <lineage>
        <taxon>Eukaryota</taxon>
        <taxon>Sar</taxon>
        <taxon>Alveolata</taxon>
        <taxon>Perkinsozoa</taxon>
        <taxon>Perkinsea</taxon>
        <taxon>Perkinsida</taxon>
        <taxon>Perkinsidae</taxon>
        <taxon>Perkinsus</taxon>
    </lineage>
</organism>
<evidence type="ECO:0000256" key="1">
    <source>
        <dbReference type="SAM" id="MobiDB-lite"/>
    </source>
</evidence>
<gene>
    <name evidence="2" type="ORF">Pmar_PMAR003224</name>
</gene>
<proteinExistence type="predicted"/>
<reference evidence="2 3" key="1">
    <citation type="submission" date="2008-07" db="EMBL/GenBank/DDBJ databases">
        <authorList>
            <person name="El-Sayed N."/>
            <person name="Caler E."/>
            <person name="Inman J."/>
            <person name="Amedeo P."/>
            <person name="Hass B."/>
            <person name="Wortman J."/>
        </authorList>
    </citation>
    <scope>NUCLEOTIDE SEQUENCE [LARGE SCALE GENOMIC DNA]</scope>
    <source>
        <strain evidence="3">ATCC 50983 / TXsc</strain>
    </source>
</reference>